<dbReference type="RefSeq" id="WP_103014332.1">
    <property type="nucleotide sequence ID" value="NZ_CP054129.1"/>
</dbReference>
<dbReference type="Proteomes" id="UP000323297">
    <property type="component" value="Unassembled WGS sequence"/>
</dbReference>
<evidence type="ECO:0000256" key="1">
    <source>
        <dbReference type="ARBA" id="ARBA00038310"/>
    </source>
</evidence>
<dbReference type="InterPro" id="IPR032466">
    <property type="entry name" value="Metal_Hydrolase"/>
</dbReference>
<gene>
    <name evidence="3" type="ORF">D3H66_11740</name>
</gene>
<evidence type="ECO:0000259" key="2">
    <source>
        <dbReference type="Pfam" id="PF04909"/>
    </source>
</evidence>
<dbReference type="InterPro" id="IPR006680">
    <property type="entry name" value="Amidohydro-rel"/>
</dbReference>
<dbReference type="AlphaFoldDB" id="A0A5B0T1A6"/>
<comment type="caution">
    <text evidence="3">The sequence shown here is derived from an EMBL/GenBank/DDBJ whole genome shotgun (WGS) entry which is preliminary data.</text>
</comment>
<sequence>MKVIDTHNHVWHCQGEHFAWITDDLAAIRRDFLIDDLQAVLAENHIEGAILVQAIPSIEETEWLLEIAEHHDEVKGVVGWVDINRGAGIAEDLQRLQRKSRYLKGIRYMSQGLPESHLVTPQFIQGVRCVGEQGLVYELLVTHQQLEAASQLISACPEVTFVIEHAAKPAVRDGEITRWREQLMLIGEAYSNVFCKLSGLVTEADYARWTGPGQASQELEPYFSSVFAAFGDERVMYGSDWPVSLLALPYADTLGLYQNYLQSHQALSSDNFFYRVAEKVYSLK</sequence>
<comment type="similarity">
    <text evidence="1">Belongs to the metallo-dependent hydrolases superfamily.</text>
</comment>
<dbReference type="PANTHER" id="PTHR43569">
    <property type="entry name" value="AMIDOHYDROLASE"/>
    <property type="match status" value="1"/>
</dbReference>
<feature type="domain" description="Amidohydrolase-related" evidence="2">
    <location>
        <begin position="4"/>
        <end position="258"/>
    </location>
</feature>
<dbReference type="SUPFAM" id="SSF51556">
    <property type="entry name" value="Metallo-dependent hydrolases"/>
    <property type="match status" value="1"/>
</dbReference>
<keyword evidence="3" id="KW-0378">Hydrolase</keyword>
<organism evidence="3 4">
    <name type="scientific">Citrobacter portucalensis</name>
    <dbReference type="NCBI Taxonomy" id="1639133"/>
    <lineage>
        <taxon>Bacteria</taxon>
        <taxon>Pseudomonadati</taxon>
        <taxon>Pseudomonadota</taxon>
        <taxon>Gammaproteobacteria</taxon>
        <taxon>Enterobacterales</taxon>
        <taxon>Enterobacteriaceae</taxon>
        <taxon>Citrobacter</taxon>
        <taxon>Citrobacter freundii complex</taxon>
    </lineage>
</organism>
<dbReference type="EMBL" id="VTZD01000013">
    <property type="protein sequence ID" value="KAA1143881.1"/>
    <property type="molecule type" value="Genomic_DNA"/>
</dbReference>
<evidence type="ECO:0000313" key="4">
    <source>
        <dbReference type="Proteomes" id="UP000323297"/>
    </source>
</evidence>
<dbReference type="InterPro" id="IPR052350">
    <property type="entry name" value="Metallo-dep_Lactonases"/>
</dbReference>
<accession>A0A5B0T1A6</accession>
<dbReference type="GO" id="GO:0016787">
    <property type="term" value="F:hydrolase activity"/>
    <property type="evidence" value="ECO:0007669"/>
    <property type="project" value="UniProtKB-KW"/>
</dbReference>
<evidence type="ECO:0000313" key="3">
    <source>
        <dbReference type="EMBL" id="KAA1143881.1"/>
    </source>
</evidence>
<dbReference type="PANTHER" id="PTHR43569:SF2">
    <property type="entry name" value="AMIDOHYDROLASE-RELATED DOMAIN-CONTAINING PROTEIN"/>
    <property type="match status" value="1"/>
</dbReference>
<dbReference type="Gene3D" id="3.20.20.140">
    <property type="entry name" value="Metal-dependent hydrolases"/>
    <property type="match status" value="1"/>
</dbReference>
<proteinExistence type="inferred from homology"/>
<dbReference type="Pfam" id="PF04909">
    <property type="entry name" value="Amidohydro_2"/>
    <property type="match status" value="1"/>
</dbReference>
<reference evidence="3 4" key="1">
    <citation type="submission" date="2019-08" db="EMBL/GenBank/DDBJ databases">
        <title>Draft genome sequence of Citrobacter portucalensis strain isolated from green turtle.</title>
        <authorList>
            <person name="Fernandes M.R."/>
            <person name="Sellera F.P."/>
            <person name="Goldeberg D.W."/>
            <person name="Costa D.C."/>
            <person name="Lincopan N."/>
        </authorList>
    </citation>
    <scope>NUCLEOTIDE SEQUENCE [LARGE SCALE GENOMIC DNA]</scope>
    <source>
        <strain evidence="3 4">TV06</strain>
    </source>
</reference>
<protein>
    <submittedName>
        <fullName evidence="3">Amidohydrolase family protein</fullName>
    </submittedName>
</protein>
<name>A0A5B0T1A6_9ENTR</name>